<dbReference type="AlphaFoldDB" id="L0IBZ6"/>
<evidence type="ECO:0000313" key="1">
    <source>
        <dbReference type="EMBL" id="AGB16323.1"/>
    </source>
</evidence>
<dbReference type="KEGG" id="hru:Halru_1717"/>
<dbReference type="HOGENOM" id="CLU_3227732_0_0_2"/>
<accession>L0IBZ6</accession>
<organism evidence="1 2">
    <name type="scientific">Halovivax ruber (strain DSM 18193 / JCM 13892 / XH-70)</name>
    <dbReference type="NCBI Taxonomy" id="797302"/>
    <lineage>
        <taxon>Archaea</taxon>
        <taxon>Methanobacteriati</taxon>
        <taxon>Methanobacteriota</taxon>
        <taxon>Stenosarchaea group</taxon>
        <taxon>Halobacteria</taxon>
        <taxon>Halobacteriales</taxon>
        <taxon>Natrialbaceae</taxon>
        <taxon>Halovivax</taxon>
    </lineage>
</organism>
<protein>
    <submittedName>
        <fullName evidence="1">Uncharacterized protein</fullName>
    </submittedName>
</protein>
<evidence type="ECO:0000313" key="2">
    <source>
        <dbReference type="Proteomes" id="UP000010846"/>
    </source>
</evidence>
<dbReference type="Proteomes" id="UP000010846">
    <property type="component" value="Chromosome"/>
</dbReference>
<reference evidence="1" key="1">
    <citation type="submission" date="2011-09" db="EMBL/GenBank/DDBJ databases">
        <title>Complete sequence of Halovivax ruber XH-70.</title>
        <authorList>
            <consortium name="US DOE Joint Genome Institute"/>
            <person name="Lucas S."/>
            <person name="Han J."/>
            <person name="Lapidus A."/>
            <person name="Cheng J.-F."/>
            <person name="Goodwin L."/>
            <person name="Pitluck S."/>
            <person name="Peters L."/>
            <person name="Mikhailova N."/>
            <person name="Davenport K."/>
            <person name="Detter J.C."/>
            <person name="Han C."/>
            <person name="Tapia R."/>
            <person name="Land M."/>
            <person name="Hauser L."/>
            <person name="Kyrpides N."/>
            <person name="Ivanova N."/>
            <person name="Pagani I."/>
            <person name="Sproer C."/>
            <person name="Anderson I."/>
            <person name="Woyke T."/>
        </authorList>
    </citation>
    <scope>NUCLEOTIDE SEQUENCE</scope>
    <source>
        <strain evidence="1">XH-70</strain>
    </source>
</reference>
<sequence>MLDVGVSDEFEQIEGIVESRPPQPIARYIHRTVSTEVGVIELV</sequence>
<gene>
    <name evidence="1" type="ordered locus">Halru_1717</name>
</gene>
<keyword evidence="2" id="KW-1185">Reference proteome</keyword>
<dbReference type="EMBL" id="CP003050">
    <property type="protein sequence ID" value="AGB16323.1"/>
    <property type="molecule type" value="Genomic_DNA"/>
</dbReference>
<proteinExistence type="predicted"/>
<name>L0IBZ6_HALRX</name>